<feature type="region of interest" description="Disordered" evidence="1">
    <location>
        <begin position="127"/>
        <end position="208"/>
    </location>
</feature>
<feature type="compositionally biased region" description="Basic and acidic residues" evidence="1">
    <location>
        <begin position="129"/>
        <end position="142"/>
    </location>
</feature>
<dbReference type="Proteomes" id="UP000006281">
    <property type="component" value="Chromosome"/>
</dbReference>
<dbReference type="KEGG" id="sesp:BN6_37440"/>
<organism evidence="2 3">
    <name type="scientific">Saccharothrix espanaensis (strain ATCC 51144 / DSM 44229 / JCM 9112 / NBRC 15066 / NRRL 15764)</name>
    <dbReference type="NCBI Taxonomy" id="1179773"/>
    <lineage>
        <taxon>Bacteria</taxon>
        <taxon>Bacillati</taxon>
        <taxon>Actinomycetota</taxon>
        <taxon>Actinomycetes</taxon>
        <taxon>Pseudonocardiales</taxon>
        <taxon>Pseudonocardiaceae</taxon>
        <taxon>Saccharothrix</taxon>
    </lineage>
</organism>
<dbReference type="PATRIC" id="fig|1179773.3.peg.3743"/>
<proteinExistence type="predicted"/>
<reference evidence="2 3" key="1">
    <citation type="journal article" date="2012" name="BMC Genomics">
        <title>Complete genome sequence of Saccharothrix espanaensis DSM 44229T and comparison to the other completely sequenced Pseudonocardiaceae.</title>
        <authorList>
            <person name="Strobel T."/>
            <person name="Al-Dilaimi A."/>
            <person name="Blom J."/>
            <person name="Gessner A."/>
            <person name="Kalinowski J."/>
            <person name="Luzhetska M."/>
            <person name="Puhler A."/>
            <person name="Szczepanowski R."/>
            <person name="Bechthold A."/>
            <person name="Ruckert C."/>
        </authorList>
    </citation>
    <scope>NUCLEOTIDE SEQUENCE [LARGE SCALE GENOMIC DNA]</scope>
    <source>
        <strain evidence="3">ATCC 51144 / DSM 44229 / JCM 9112 / NBRC 15066 / NRRL 15764</strain>
    </source>
</reference>
<feature type="compositionally biased region" description="Polar residues" evidence="1">
    <location>
        <begin position="153"/>
        <end position="167"/>
    </location>
</feature>
<dbReference type="EMBL" id="HE804045">
    <property type="protein sequence ID" value="CCH31035.1"/>
    <property type="molecule type" value="Genomic_DNA"/>
</dbReference>
<sequence>MISGRRIVTTWSALSADELGEQVRAHVRVTDGTTRAVWAAVRDDQVLRARVRGALSGLKAEFRGHRDEAMWLLWITRVQQQLVVEPPPATAAEVVSDRADDAWATALDAPAAADDRADAVWDAAVQTSDGRRSATESAEDSKAWAASFEAPTSDRSAAPSGTPSSGVPASGFPSSGVQSSDQQVVEQPTGPPKPRPQVPMVVFQTPSN</sequence>
<feature type="compositionally biased region" description="Low complexity" evidence="1">
    <location>
        <begin position="174"/>
        <end position="187"/>
    </location>
</feature>
<dbReference type="eggNOG" id="ENOG5032FMF">
    <property type="taxonomic scope" value="Bacteria"/>
</dbReference>
<evidence type="ECO:0000313" key="2">
    <source>
        <dbReference type="EMBL" id="CCH31035.1"/>
    </source>
</evidence>
<name>K0JTB9_SACES</name>
<keyword evidence="3" id="KW-1185">Reference proteome</keyword>
<evidence type="ECO:0000256" key="1">
    <source>
        <dbReference type="SAM" id="MobiDB-lite"/>
    </source>
</evidence>
<accession>K0JTB9</accession>
<protein>
    <submittedName>
        <fullName evidence="2">Uncharacterized protein</fullName>
    </submittedName>
</protein>
<dbReference type="HOGENOM" id="CLU_1320139_0_0_11"/>
<gene>
    <name evidence="2" type="ordered locus">BN6_37440</name>
</gene>
<evidence type="ECO:0000313" key="3">
    <source>
        <dbReference type="Proteomes" id="UP000006281"/>
    </source>
</evidence>
<dbReference type="AlphaFoldDB" id="K0JTB9"/>